<dbReference type="AlphaFoldDB" id="A0A5C7HE64"/>
<name>A0A5C7HE64_9ROSI</name>
<accession>A0A5C7HE64</accession>
<dbReference type="EMBL" id="VAHF01000009">
    <property type="protein sequence ID" value="TXG55310.1"/>
    <property type="molecule type" value="Genomic_DNA"/>
</dbReference>
<dbReference type="Proteomes" id="UP000323000">
    <property type="component" value="Chromosome 9"/>
</dbReference>
<feature type="region of interest" description="Disordered" evidence="1">
    <location>
        <begin position="44"/>
        <end position="79"/>
    </location>
</feature>
<comment type="caution">
    <text evidence="2">The sequence shown here is derived from an EMBL/GenBank/DDBJ whole genome shotgun (WGS) entry which is preliminary data.</text>
</comment>
<reference evidence="3" key="1">
    <citation type="journal article" date="2019" name="Gigascience">
        <title>De novo genome assembly of the endangered Acer yangbiense, a plant species with extremely small populations endemic to Yunnan Province, China.</title>
        <authorList>
            <person name="Yang J."/>
            <person name="Wariss H.M."/>
            <person name="Tao L."/>
            <person name="Zhang R."/>
            <person name="Yun Q."/>
            <person name="Hollingsworth P."/>
            <person name="Dao Z."/>
            <person name="Luo G."/>
            <person name="Guo H."/>
            <person name="Ma Y."/>
            <person name="Sun W."/>
        </authorList>
    </citation>
    <scope>NUCLEOTIDE SEQUENCE [LARGE SCALE GENOMIC DNA]</scope>
    <source>
        <strain evidence="3">cv. Malutang</strain>
    </source>
</reference>
<organism evidence="2 3">
    <name type="scientific">Acer yangbiense</name>
    <dbReference type="NCBI Taxonomy" id="1000413"/>
    <lineage>
        <taxon>Eukaryota</taxon>
        <taxon>Viridiplantae</taxon>
        <taxon>Streptophyta</taxon>
        <taxon>Embryophyta</taxon>
        <taxon>Tracheophyta</taxon>
        <taxon>Spermatophyta</taxon>
        <taxon>Magnoliopsida</taxon>
        <taxon>eudicotyledons</taxon>
        <taxon>Gunneridae</taxon>
        <taxon>Pentapetalae</taxon>
        <taxon>rosids</taxon>
        <taxon>malvids</taxon>
        <taxon>Sapindales</taxon>
        <taxon>Sapindaceae</taxon>
        <taxon>Hippocastanoideae</taxon>
        <taxon>Acereae</taxon>
        <taxon>Acer</taxon>
    </lineage>
</organism>
<evidence type="ECO:0000313" key="3">
    <source>
        <dbReference type="Proteomes" id="UP000323000"/>
    </source>
</evidence>
<evidence type="ECO:0000313" key="2">
    <source>
        <dbReference type="EMBL" id="TXG55310.1"/>
    </source>
</evidence>
<feature type="compositionally biased region" description="Low complexity" evidence="1">
    <location>
        <begin position="108"/>
        <end position="122"/>
    </location>
</feature>
<proteinExistence type="predicted"/>
<feature type="region of interest" description="Disordered" evidence="1">
    <location>
        <begin position="96"/>
        <end position="137"/>
    </location>
</feature>
<sequence>MSTKPKKQSRNWRPALLAISEDGAVVSANENFFSDLGSCYRPALPLPTPPEEPAVDGDGVHVRPVPCSSTKPKKQSRNWRPALLAISEDGAVVPANESVKRVEPVKKSPPSKSTGGSSAAAAAKDRRRGSRYNNDVDVYDQYYSRKKSMPMFIPAFSPTPYMF</sequence>
<evidence type="ECO:0000256" key="1">
    <source>
        <dbReference type="SAM" id="MobiDB-lite"/>
    </source>
</evidence>
<gene>
    <name evidence="2" type="ORF">EZV62_020566</name>
</gene>
<dbReference type="OrthoDB" id="1917265at2759"/>
<dbReference type="PANTHER" id="PTHR35318">
    <property type="entry name" value="BNAA10G08410D PROTEIN"/>
    <property type="match status" value="1"/>
</dbReference>
<dbReference type="PANTHER" id="PTHR35318:SF2">
    <property type="entry name" value="OS08G0138900 PROTEIN"/>
    <property type="match status" value="1"/>
</dbReference>
<keyword evidence="3" id="KW-1185">Reference proteome</keyword>
<protein>
    <submittedName>
        <fullName evidence="2">Uncharacterized protein</fullName>
    </submittedName>
</protein>